<proteinExistence type="predicted"/>
<dbReference type="InterPro" id="IPR016538">
    <property type="entry name" value="UCP008292"/>
</dbReference>
<dbReference type="InterPro" id="IPR042281">
    <property type="entry name" value="GpdQ_beta-strand"/>
</dbReference>
<dbReference type="InterPro" id="IPR004843">
    <property type="entry name" value="Calcineurin-like_PHP"/>
</dbReference>
<dbReference type="GO" id="GO:0008758">
    <property type="term" value="F:UDP-2,3-diacylglucosamine hydrolase activity"/>
    <property type="evidence" value="ECO:0007669"/>
    <property type="project" value="TreeGrafter"/>
</dbReference>
<comment type="caution">
    <text evidence="4">The sequence shown here is derived from an EMBL/GenBank/DDBJ whole genome shotgun (WGS) entry which is preliminary data.</text>
</comment>
<dbReference type="Gene3D" id="3.60.21.40">
    <property type="entry name" value="GpdQ, catalytic alpha/beta sandwich domain"/>
    <property type="match status" value="1"/>
</dbReference>
<feature type="domain" description="Calcineurin-like phosphoesterase" evidence="3">
    <location>
        <begin position="6"/>
        <end position="206"/>
    </location>
</feature>
<evidence type="ECO:0000313" key="4">
    <source>
        <dbReference type="EMBL" id="GIL39971.1"/>
    </source>
</evidence>
<dbReference type="EMBL" id="BOPV01000001">
    <property type="protein sequence ID" value="GIL39971.1"/>
    <property type="molecule type" value="Genomic_DNA"/>
</dbReference>
<evidence type="ECO:0000313" key="5">
    <source>
        <dbReference type="Proteomes" id="UP000681075"/>
    </source>
</evidence>
<dbReference type="RefSeq" id="WP_420243085.1">
    <property type="nucleotide sequence ID" value="NZ_BOPV01000001.1"/>
</dbReference>
<dbReference type="GO" id="GO:0046872">
    <property type="term" value="F:metal ion binding"/>
    <property type="evidence" value="ECO:0007669"/>
    <property type="project" value="UniProtKB-KW"/>
</dbReference>
<dbReference type="Gene3D" id="3.30.750.180">
    <property type="entry name" value="GpdQ, beta-strand dimerisation domain"/>
    <property type="match status" value="1"/>
</dbReference>
<dbReference type="InterPro" id="IPR029052">
    <property type="entry name" value="Metallo-depent_PP-like"/>
</dbReference>
<dbReference type="InterPro" id="IPR042283">
    <property type="entry name" value="GpdQ_catalytic"/>
</dbReference>
<keyword evidence="5" id="KW-1185">Reference proteome</keyword>
<dbReference type="AlphaFoldDB" id="A0A8S8XDR5"/>
<accession>A0A8S8XDR5</accession>
<protein>
    <submittedName>
        <fullName evidence="4">Metallophosphoesterase</fullName>
    </submittedName>
</protein>
<dbReference type="Pfam" id="PF00149">
    <property type="entry name" value="Metallophos"/>
    <property type="match status" value="1"/>
</dbReference>
<dbReference type="SUPFAM" id="SSF56300">
    <property type="entry name" value="Metallo-dependent phosphatases"/>
    <property type="match status" value="1"/>
</dbReference>
<gene>
    <name evidence="4" type="ORF">TMPK1_22080</name>
</gene>
<dbReference type="GO" id="GO:0009245">
    <property type="term" value="P:lipid A biosynthetic process"/>
    <property type="evidence" value="ECO:0007669"/>
    <property type="project" value="TreeGrafter"/>
</dbReference>
<organism evidence="4 5">
    <name type="scientific">Roseiterribacter gracilis</name>
    <dbReference type="NCBI Taxonomy" id="2812848"/>
    <lineage>
        <taxon>Bacteria</taxon>
        <taxon>Pseudomonadati</taxon>
        <taxon>Pseudomonadota</taxon>
        <taxon>Alphaproteobacteria</taxon>
        <taxon>Rhodospirillales</taxon>
        <taxon>Roseiterribacteraceae</taxon>
        <taxon>Roseiterribacter</taxon>
    </lineage>
</organism>
<keyword evidence="2" id="KW-0378">Hydrolase</keyword>
<name>A0A8S8XDR5_9PROT</name>
<reference evidence="4" key="1">
    <citation type="submission" date="2021-02" db="EMBL/GenBank/DDBJ databases">
        <title>Genome sequence of Rhodospirillales sp. strain TMPK1 isolated from soil.</title>
        <authorList>
            <person name="Nakai R."/>
            <person name="Kusada H."/>
            <person name="Tamaki H."/>
        </authorList>
    </citation>
    <scope>NUCLEOTIDE SEQUENCE</scope>
    <source>
        <strain evidence="4">TMPK1</strain>
    </source>
</reference>
<dbReference type="PIRSF" id="PIRSF008292">
    <property type="entry name" value="UCP008292"/>
    <property type="match status" value="1"/>
</dbReference>
<dbReference type="PANTHER" id="PTHR31302">
    <property type="entry name" value="TRANSMEMBRANE PROTEIN WITH METALLOPHOSPHOESTERASE DOMAIN-RELATED"/>
    <property type="match status" value="1"/>
</dbReference>
<keyword evidence="1" id="KW-0479">Metal-binding</keyword>
<dbReference type="Proteomes" id="UP000681075">
    <property type="component" value="Unassembled WGS sequence"/>
</dbReference>
<evidence type="ECO:0000256" key="1">
    <source>
        <dbReference type="ARBA" id="ARBA00022723"/>
    </source>
</evidence>
<evidence type="ECO:0000259" key="3">
    <source>
        <dbReference type="Pfam" id="PF00149"/>
    </source>
</evidence>
<dbReference type="PANTHER" id="PTHR31302:SF31">
    <property type="entry name" value="PHOSPHODIESTERASE YAEI"/>
    <property type="match status" value="1"/>
</dbReference>
<sequence>MSDGKLRIAGLGDLHVTETNEHPYRECFAEIARDADVLALCGDLTNLGTIKEAELLAEELRAVPIPMVGVLGNHDIESGHGEQVTKILCQAGLKLLESEPHTIEGIGFAGVKGFAGGFDRGMLGAFGETMIKSFVGEAIAEATKLEVQLKALHVDKVVVLLHYAPIAATCEGEPKEIYPFLGSSRFAETVNRFDNVKAVFHGHAHGGSYEGKTKAGIPVYNVARHVKKPTGKPYAVLEI</sequence>
<dbReference type="InterPro" id="IPR051158">
    <property type="entry name" value="Metallophosphoesterase_sf"/>
</dbReference>
<dbReference type="GO" id="GO:0016020">
    <property type="term" value="C:membrane"/>
    <property type="evidence" value="ECO:0007669"/>
    <property type="project" value="GOC"/>
</dbReference>
<evidence type="ECO:0000256" key="2">
    <source>
        <dbReference type="ARBA" id="ARBA00022801"/>
    </source>
</evidence>